<evidence type="ECO:0000313" key="3">
    <source>
        <dbReference type="Proteomes" id="UP001430953"/>
    </source>
</evidence>
<comment type="caution">
    <text evidence="2">The sequence shown here is derived from an EMBL/GenBank/DDBJ whole genome shotgun (WGS) entry which is preliminary data.</text>
</comment>
<dbReference type="Proteomes" id="UP001430953">
    <property type="component" value="Unassembled WGS sequence"/>
</dbReference>
<organism evidence="2 3">
    <name type="scientific">Cardiocondyla obscurior</name>
    <dbReference type="NCBI Taxonomy" id="286306"/>
    <lineage>
        <taxon>Eukaryota</taxon>
        <taxon>Metazoa</taxon>
        <taxon>Ecdysozoa</taxon>
        <taxon>Arthropoda</taxon>
        <taxon>Hexapoda</taxon>
        <taxon>Insecta</taxon>
        <taxon>Pterygota</taxon>
        <taxon>Neoptera</taxon>
        <taxon>Endopterygota</taxon>
        <taxon>Hymenoptera</taxon>
        <taxon>Apocrita</taxon>
        <taxon>Aculeata</taxon>
        <taxon>Formicoidea</taxon>
        <taxon>Formicidae</taxon>
        <taxon>Myrmicinae</taxon>
        <taxon>Cardiocondyla</taxon>
    </lineage>
</organism>
<reference evidence="2 3" key="1">
    <citation type="submission" date="2023-03" db="EMBL/GenBank/DDBJ databases">
        <title>High recombination rates correlate with genetic variation in Cardiocondyla obscurior ants.</title>
        <authorList>
            <person name="Errbii M."/>
        </authorList>
    </citation>
    <scope>NUCLEOTIDE SEQUENCE [LARGE SCALE GENOMIC DNA]</scope>
    <source>
        <strain evidence="2">Alpha-2009</strain>
        <tissue evidence="2">Whole body</tissue>
    </source>
</reference>
<protein>
    <recommendedName>
        <fullName evidence="4">Secreted protein</fullName>
    </recommendedName>
</protein>
<sequence>MSKPESPVLLVMTLQQSRAACACARNCARIAGRAEICKWRRPRETYSNHSPHRAVRSKPSLPKINVAVQ</sequence>
<dbReference type="AlphaFoldDB" id="A0AAW2E8L5"/>
<proteinExistence type="predicted"/>
<gene>
    <name evidence="2" type="ORF">PUN28_020105</name>
</gene>
<evidence type="ECO:0000256" key="1">
    <source>
        <dbReference type="SAM" id="MobiDB-lite"/>
    </source>
</evidence>
<feature type="region of interest" description="Disordered" evidence="1">
    <location>
        <begin position="46"/>
        <end position="69"/>
    </location>
</feature>
<dbReference type="EMBL" id="JADYXP020000028">
    <property type="protein sequence ID" value="KAL0099305.1"/>
    <property type="molecule type" value="Genomic_DNA"/>
</dbReference>
<evidence type="ECO:0000313" key="2">
    <source>
        <dbReference type="EMBL" id="KAL0099305.1"/>
    </source>
</evidence>
<keyword evidence="3" id="KW-1185">Reference proteome</keyword>
<accession>A0AAW2E8L5</accession>
<evidence type="ECO:0008006" key="4">
    <source>
        <dbReference type="Google" id="ProtNLM"/>
    </source>
</evidence>
<name>A0AAW2E8L5_9HYME</name>